<dbReference type="Proteomes" id="UP001610411">
    <property type="component" value="Unassembled WGS sequence"/>
</dbReference>
<sequence length="110" mass="12207">CGQPLCSSGSPPCPGLRAKWRLVIHVSNKMWNKLVKKNTSVEIGDNKTFEKITTVATSVTLTKGTSIANLKPTEIITEGTIRTTAYESYKKKDYTQVDYLINGMYADSEM</sequence>
<proteinExistence type="predicted"/>
<evidence type="ECO:0000313" key="1">
    <source>
        <dbReference type="EMBL" id="KAL2805714.1"/>
    </source>
</evidence>
<dbReference type="Pfam" id="PF17823">
    <property type="entry name" value="DUF5585"/>
    <property type="match status" value="1"/>
</dbReference>
<name>A0ABD2F9M4_DAUMA</name>
<evidence type="ECO:0000313" key="2">
    <source>
        <dbReference type="Proteomes" id="UP001610411"/>
    </source>
</evidence>
<reference evidence="1 2" key="1">
    <citation type="journal article" date="2024" name="G3 (Bethesda)">
        <title>A hybrid genome assembly of the endangered aye-aye (Daubentonia madagascariensis).</title>
        <authorList>
            <person name="Versoza C.J."/>
            <person name="Pfeifer S.P."/>
        </authorList>
    </citation>
    <scope>NUCLEOTIDE SEQUENCE [LARGE SCALE GENOMIC DNA]</scope>
    <source>
        <strain evidence="1">6821</strain>
    </source>
</reference>
<accession>A0ABD2F9M4</accession>
<gene>
    <name evidence="1" type="ORF">WCI35_002363</name>
</gene>
<feature type="non-terminal residue" evidence="1">
    <location>
        <position position="1"/>
    </location>
</feature>
<organism evidence="1 2">
    <name type="scientific">Daubentonia madagascariensis</name>
    <name type="common">Aye-aye</name>
    <name type="synonym">Sciurus madagascariensis</name>
    <dbReference type="NCBI Taxonomy" id="31869"/>
    <lineage>
        <taxon>Eukaryota</taxon>
        <taxon>Metazoa</taxon>
        <taxon>Chordata</taxon>
        <taxon>Craniata</taxon>
        <taxon>Vertebrata</taxon>
        <taxon>Euteleostomi</taxon>
        <taxon>Mammalia</taxon>
        <taxon>Eutheria</taxon>
        <taxon>Euarchontoglires</taxon>
        <taxon>Primates</taxon>
        <taxon>Strepsirrhini</taxon>
        <taxon>Chiromyiformes</taxon>
        <taxon>Daubentoniidae</taxon>
        <taxon>Daubentonia</taxon>
    </lineage>
</organism>
<dbReference type="AlphaFoldDB" id="A0ABD2F9M4"/>
<dbReference type="EMBL" id="JBFSEQ010000001">
    <property type="protein sequence ID" value="KAL2805714.1"/>
    <property type="molecule type" value="Genomic_DNA"/>
</dbReference>
<keyword evidence="2" id="KW-1185">Reference proteome</keyword>
<protein>
    <submittedName>
        <fullName evidence="1">Uncharacterized protein</fullName>
    </submittedName>
</protein>
<dbReference type="InterPro" id="IPR041056">
    <property type="entry name" value="DUF5585"/>
</dbReference>
<comment type="caution">
    <text evidence="1">The sequence shown here is derived from an EMBL/GenBank/DDBJ whole genome shotgun (WGS) entry which is preliminary data.</text>
</comment>